<dbReference type="InterPro" id="IPR020144">
    <property type="entry name" value="SpoVAB"/>
</dbReference>
<keyword evidence="1" id="KW-1133">Transmembrane helix</keyword>
<protein>
    <submittedName>
        <fullName evidence="2">Stage V sporulation protein AB</fullName>
    </submittedName>
</protein>
<organism evidence="2 3">
    <name type="scientific">Candidatus Fimimorpha faecalis</name>
    <dbReference type="NCBI Taxonomy" id="2840824"/>
    <lineage>
        <taxon>Bacteria</taxon>
        <taxon>Bacillati</taxon>
        <taxon>Bacillota</taxon>
        <taxon>Clostridia</taxon>
        <taxon>Eubacteriales</taxon>
        <taxon>Candidatus Fimimorpha</taxon>
    </lineage>
</organism>
<keyword evidence="1" id="KW-0472">Membrane</keyword>
<dbReference type="AlphaFoldDB" id="A0A9D1JC90"/>
<sequence>MATAAGVFALITVIGMIPRMAGVTRTGHRVRIYETAIALGGGIGNLVDLCNFPLPFGIMGLSLFGICCGIFVGCLVMSLAEIVDVFPIMIRRCRIKVGFWTIIVAMALGKMIGSFLLYGKHLFS</sequence>
<evidence type="ECO:0000313" key="2">
    <source>
        <dbReference type="EMBL" id="HIR87752.1"/>
    </source>
</evidence>
<evidence type="ECO:0000313" key="3">
    <source>
        <dbReference type="Proteomes" id="UP000824201"/>
    </source>
</evidence>
<gene>
    <name evidence="2" type="ORF">IAC96_02255</name>
</gene>
<evidence type="ECO:0000256" key="1">
    <source>
        <dbReference type="SAM" id="Phobius"/>
    </source>
</evidence>
<reference evidence="2" key="1">
    <citation type="submission" date="2020-10" db="EMBL/GenBank/DDBJ databases">
        <authorList>
            <person name="Gilroy R."/>
        </authorList>
    </citation>
    <scope>NUCLEOTIDE SEQUENCE</scope>
    <source>
        <strain evidence="2">ChiW13-3771</strain>
    </source>
</reference>
<name>A0A9D1JC90_9FIRM</name>
<keyword evidence="1" id="KW-0812">Transmembrane</keyword>
<dbReference type="Pfam" id="PF13782">
    <property type="entry name" value="SpoVAB"/>
    <property type="match status" value="1"/>
</dbReference>
<feature type="transmembrane region" description="Helical" evidence="1">
    <location>
        <begin position="97"/>
        <end position="118"/>
    </location>
</feature>
<reference evidence="2" key="2">
    <citation type="journal article" date="2021" name="PeerJ">
        <title>Extensive microbial diversity within the chicken gut microbiome revealed by metagenomics and culture.</title>
        <authorList>
            <person name="Gilroy R."/>
            <person name="Ravi A."/>
            <person name="Getino M."/>
            <person name="Pursley I."/>
            <person name="Horton D.L."/>
            <person name="Alikhan N.F."/>
            <person name="Baker D."/>
            <person name="Gharbi K."/>
            <person name="Hall N."/>
            <person name="Watson M."/>
            <person name="Adriaenssens E.M."/>
            <person name="Foster-Nyarko E."/>
            <person name="Jarju S."/>
            <person name="Secka A."/>
            <person name="Antonio M."/>
            <person name="Oren A."/>
            <person name="Chaudhuri R.R."/>
            <person name="La Ragione R."/>
            <person name="Hildebrand F."/>
            <person name="Pallen M.J."/>
        </authorList>
    </citation>
    <scope>NUCLEOTIDE SEQUENCE</scope>
    <source>
        <strain evidence="2">ChiW13-3771</strain>
    </source>
</reference>
<comment type="caution">
    <text evidence="2">The sequence shown here is derived from an EMBL/GenBank/DDBJ whole genome shotgun (WGS) entry which is preliminary data.</text>
</comment>
<dbReference type="EMBL" id="DVHN01000023">
    <property type="protein sequence ID" value="HIR87752.1"/>
    <property type="molecule type" value="Genomic_DNA"/>
</dbReference>
<accession>A0A9D1JC90</accession>
<dbReference type="Proteomes" id="UP000824201">
    <property type="component" value="Unassembled WGS sequence"/>
</dbReference>
<feature type="transmembrane region" description="Helical" evidence="1">
    <location>
        <begin position="56"/>
        <end position="76"/>
    </location>
</feature>
<proteinExistence type="predicted"/>